<accession>A0A8X7NHM2</accession>
<feature type="region of interest" description="Disordered" evidence="1">
    <location>
        <begin position="677"/>
        <end position="700"/>
    </location>
</feature>
<feature type="compositionally biased region" description="Polar residues" evidence="1">
    <location>
        <begin position="53"/>
        <end position="70"/>
    </location>
</feature>
<name>A0A8X7NHM2_CANPA</name>
<dbReference type="AlphaFoldDB" id="A0A8X7NHM2"/>
<organism evidence="2 3">
    <name type="scientific">Candida parapsilosis</name>
    <name type="common">Yeast</name>
    <dbReference type="NCBI Taxonomy" id="5480"/>
    <lineage>
        <taxon>Eukaryota</taxon>
        <taxon>Fungi</taxon>
        <taxon>Dikarya</taxon>
        <taxon>Ascomycota</taxon>
        <taxon>Saccharomycotina</taxon>
        <taxon>Pichiomycetes</taxon>
        <taxon>Debaryomycetaceae</taxon>
        <taxon>Candida/Lodderomyces clade</taxon>
        <taxon>Candida</taxon>
    </lineage>
</organism>
<sequence length="916" mass="102558">MDHSNIRTFKRPLDIPTREQLATIFNPHKRLKTPQVPDNASIPRGTHFVNDENLPTTSNLSTTKQNTSDANDSHHQFNHHPLDTINDAPLLNSVPPNIVPIVHPPAITSDFFTDVTTDLSNENTAQQVYGIIKKFPPPIPPPPPHPPFMSELDGDVSDDERGGIMVPFIYPPPPVINVDKLPLSLTEFRRKFQQSLKSLEKRDNKMKDRESSEERMSRGELNGVGGSINSHSESKASSAAPLASTPAPAATPSGPAKRGRKPKVRPEQQAQAQKEEEEEARARKASSEVGTSDNLAPEGTGQVDTQSDNVSSAAEKDHYVYVQAPPLSFPPPNYMAYPLSAEKSTLVPEEVFTSLLEANEQLPRVDMVLASAAGSLFDIRKEAMNKGMTRDDFELQKLRKETVEISSDVSSEGEPSATNSPYNDEEYYSKIDDEVYQDVYQAQWPKVNIFNKTYIDPDYARVRPQLSNIEEKPYVESKKELENVDSYPHEAMTGLERIDRSNVFPFSSREFILSTGAMKEKRRKKLRSHLENMEEFESRNSDDIYRAKKYKLLQRIDNLRASKIHFQNSIIRDEELKQIQQRLEIERDYELVKLKLFEKYELLKNSLLFYEESNKVYKHLNMVLINKLEKLKNFFEYQQELFTHLLEQQNKNGGGDVFDISNKNSSKLFQGISLKNADRPASSSSSDEANDEAPGNLNHASESDKLLNEMMNPSSKFALVHDFMPLITQEEFSIITSDVPKKLKPTTSTKTSMKHQIFANPIYDRLMTSGSDTNASDSNASGFKSGSPQPQLVSSGPKRRGRRAAATAMASTTTSTSAQTNVASSSGNGTTVGVFARNGGVPSTPTKTSGFTTAFQAPTMQNTYMRDSVAFNHRYTEAGLLAKITKQFYGPQMANSDELNHDLKLMGIDTKWPVGK</sequence>
<feature type="compositionally biased region" description="Polar residues" evidence="1">
    <location>
        <begin position="302"/>
        <end position="312"/>
    </location>
</feature>
<evidence type="ECO:0000313" key="3">
    <source>
        <dbReference type="Proteomes" id="UP000590412"/>
    </source>
</evidence>
<dbReference type="OrthoDB" id="4082517at2759"/>
<feature type="region of interest" description="Disordered" evidence="1">
    <location>
        <begin position="31"/>
        <end position="79"/>
    </location>
</feature>
<dbReference type="Proteomes" id="UP000590412">
    <property type="component" value="Unassembled WGS sequence"/>
</dbReference>
<feature type="region of interest" description="Disordered" evidence="1">
    <location>
        <begin position="768"/>
        <end position="847"/>
    </location>
</feature>
<evidence type="ECO:0000313" key="2">
    <source>
        <dbReference type="EMBL" id="KAF6045382.1"/>
    </source>
</evidence>
<reference evidence="2" key="1">
    <citation type="submission" date="2020-03" db="EMBL/GenBank/DDBJ databases">
        <title>FDA dAtabase for Regulatory Grade micrObial Sequences (FDA-ARGOS): Supporting development and validation of Infectious Disease Dx tests.</title>
        <authorList>
            <person name="Campos J."/>
            <person name="Goldberg B."/>
            <person name="Tallon L."/>
            <person name="Sadzewicz L."/>
            <person name="Vavikolanu K."/>
            <person name="Mehta A."/>
            <person name="Aluvathingal J."/>
            <person name="Nadendla S."/>
            <person name="Nandy P."/>
            <person name="Geyer C."/>
            <person name="Yan Y."/>
            <person name="Sichtig H."/>
        </authorList>
    </citation>
    <scope>NUCLEOTIDE SEQUENCE [LARGE SCALE GENOMIC DNA]</scope>
    <source>
        <strain evidence="2">FDAARGOS_652</strain>
    </source>
</reference>
<gene>
    <name evidence="2" type="ORF">FOB60_004954</name>
</gene>
<feature type="region of interest" description="Disordered" evidence="1">
    <location>
        <begin position="199"/>
        <end position="312"/>
    </location>
</feature>
<feature type="compositionally biased region" description="Polar residues" evidence="1">
    <location>
        <begin position="768"/>
        <end position="794"/>
    </location>
</feature>
<feature type="compositionally biased region" description="Low complexity" evidence="1">
    <location>
        <begin position="804"/>
        <end position="826"/>
    </location>
</feature>
<proteinExistence type="predicted"/>
<evidence type="ECO:0000256" key="1">
    <source>
        <dbReference type="SAM" id="MobiDB-lite"/>
    </source>
</evidence>
<dbReference type="EMBL" id="JABWAB010000009">
    <property type="protein sequence ID" value="KAF6045382.1"/>
    <property type="molecule type" value="Genomic_DNA"/>
</dbReference>
<feature type="compositionally biased region" description="Low complexity" evidence="1">
    <location>
        <begin position="235"/>
        <end position="256"/>
    </location>
</feature>
<comment type="caution">
    <text evidence="2">The sequence shown here is derived from an EMBL/GenBank/DDBJ whole genome shotgun (WGS) entry which is preliminary data.</text>
</comment>
<protein>
    <submittedName>
        <fullName evidence="2">Uncharacterized protein</fullName>
    </submittedName>
</protein>
<feature type="compositionally biased region" description="Basic and acidic residues" evidence="1">
    <location>
        <begin position="199"/>
        <end position="218"/>
    </location>
</feature>
<feature type="region of interest" description="Disordered" evidence="1">
    <location>
        <begin position="404"/>
        <end position="424"/>
    </location>
</feature>